<dbReference type="PANTHER" id="PTHR22880:SF225">
    <property type="entry name" value="BROMODOMAIN-CONTAINING PROTEIN BET-1-RELATED"/>
    <property type="match status" value="1"/>
</dbReference>
<reference evidence="12" key="1">
    <citation type="submission" date="2017-01" db="EMBL/GenBank/DDBJ databases">
        <title>Comparative genomics of anhydrobiosis in the tardigrade Hypsibius dujardini.</title>
        <authorList>
            <person name="Yoshida Y."/>
            <person name="Koutsovoulos G."/>
            <person name="Laetsch D."/>
            <person name="Stevens L."/>
            <person name="Kumar S."/>
            <person name="Horikawa D."/>
            <person name="Ishino K."/>
            <person name="Komine S."/>
            <person name="Tomita M."/>
            <person name="Blaxter M."/>
            <person name="Arakawa K."/>
        </authorList>
    </citation>
    <scope>NUCLEOTIDE SEQUENCE [LARGE SCALE GENOMIC DNA]</scope>
    <source>
        <strain evidence="12">Z151</strain>
    </source>
</reference>
<keyword evidence="3 9" id="KW-1133">Transmembrane helix</keyword>
<evidence type="ECO:0000256" key="2">
    <source>
        <dbReference type="ARBA" id="ARBA00022824"/>
    </source>
</evidence>
<evidence type="ECO:0000256" key="8">
    <source>
        <dbReference type="SAM" id="MobiDB-lite"/>
    </source>
</evidence>
<keyword evidence="1 9" id="KW-0812">Transmembrane</keyword>
<accession>A0A9X6N942</accession>
<evidence type="ECO:0000256" key="3">
    <source>
        <dbReference type="ARBA" id="ARBA00022989"/>
    </source>
</evidence>
<proteinExistence type="predicted"/>
<evidence type="ECO:0000256" key="1">
    <source>
        <dbReference type="ARBA" id="ARBA00022692"/>
    </source>
</evidence>
<dbReference type="PANTHER" id="PTHR22880">
    <property type="entry name" value="FALZ-RELATED BROMODOMAIN-CONTAINING PROTEINS"/>
    <property type="match status" value="1"/>
</dbReference>
<keyword evidence="6" id="KW-0968">Cytoplasmic vesicle</keyword>
<feature type="transmembrane region" description="Helical" evidence="9">
    <location>
        <begin position="347"/>
        <end position="367"/>
    </location>
</feature>
<dbReference type="InterPro" id="IPR019013">
    <property type="entry name" value="Vma21"/>
</dbReference>
<dbReference type="GO" id="GO:0005634">
    <property type="term" value="C:nucleus"/>
    <property type="evidence" value="ECO:0007669"/>
    <property type="project" value="TreeGrafter"/>
</dbReference>
<evidence type="ECO:0000259" key="10">
    <source>
        <dbReference type="PROSITE" id="PS50014"/>
    </source>
</evidence>
<feature type="domain" description="Bromo" evidence="10">
    <location>
        <begin position="128"/>
        <end position="193"/>
    </location>
</feature>
<evidence type="ECO:0000256" key="4">
    <source>
        <dbReference type="ARBA" id="ARBA00023117"/>
    </source>
</evidence>
<dbReference type="PROSITE" id="PS50014">
    <property type="entry name" value="BROMODOMAIN_2"/>
    <property type="match status" value="1"/>
</dbReference>
<dbReference type="OrthoDB" id="21449at2759"/>
<keyword evidence="2" id="KW-0256">Endoplasmic reticulum</keyword>
<keyword evidence="12" id="KW-1185">Reference proteome</keyword>
<dbReference type="InterPro" id="IPR050935">
    <property type="entry name" value="Bromo_chromatin_reader"/>
</dbReference>
<dbReference type="SUPFAM" id="SSF47370">
    <property type="entry name" value="Bromodomain"/>
    <property type="match status" value="1"/>
</dbReference>
<dbReference type="InterPro" id="IPR018359">
    <property type="entry name" value="Bromodomain_CS"/>
</dbReference>
<feature type="region of interest" description="Disordered" evidence="8">
    <location>
        <begin position="1"/>
        <end position="97"/>
    </location>
</feature>
<protein>
    <submittedName>
        <fullName evidence="11">Bromodomain-containing protein 4</fullName>
    </submittedName>
</protein>
<dbReference type="Pfam" id="PF09446">
    <property type="entry name" value="VMA21"/>
    <property type="match status" value="1"/>
</dbReference>
<dbReference type="PROSITE" id="PS00633">
    <property type="entry name" value="BROMODOMAIN_1"/>
    <property type="match status" value="1"/>
</dbReference>
<dbReference type="AlphaFoldDB" id="A0A9X6N942"/>
<evidence type="ECO:0000256" key="6">
    <source>
        <dbReference type="ARBA" id="ARBA00023329"/>
    </source>
</evidence>
<dbReference type="Proteomes" id="UP000192578">
    <property type="component" value="Unassembled WGS sequence"/>
</dbReference>
<evidence type="ECO:0000256" key="5">
    <source>
        <dbReference type="ARBA" id="ARBA00023136"/>
    </source>
</evidence>
<evidence type="ECO:0000256" key="7">
    <source>
        <dbReference type="PROSITE-ProRule" id="PRU00035"/>
    </source>
</evidence>
<dbReference type="EMBL" id="MTYJ01000179">
    <property type="protein sequence ID" value="OWA50007.1"/>
    <property type="molecule type" value="Genomic_DNA"/>
</dbReference>
<keyword evidence="5 9" id="KW-0472">Membrane</keyword>
<gene>
    <name evidence="11" type="ORF">BV898_14538</name>
</gene>
<organism evidence="11 12">
    <name type="scientific">Hypsibius exemplaris</name>
    <name type="common">Freshwater tardigrade</name>
    <dbReference type="NCBI Taxonomy" id="2072580"/>
    <lineage>
        <taxon>Eukaryota</taxon>
        <taxon>Metazoa</taxon>
        <taxon>Ecdysozoa</taxon>
        <taxon>Tardigrada</taxon>
        <taxon>Eutardigrada</taxon>
        <taxon>Parachela</taxon>
        <taxon>Hypsibioidea</taxon>
        <taxon>Hypsibiidae</taxon>
        <taxon>Hypsibius</taxon>
    </lineage>
</organism>
<dbReference type="InterPro" id="IPR036427">
    <property type="entry name" value="Bromodomain-like_sf"/>
</dbReference>
<feature type="transmembrane region" description="Helical" evidence="9">
    <location>
        <begin position="312"/>
        <end position="335"/>
    </location>
</feature>
<evidence type="ECO:0000256" key="9">
    <source>
        <dbReference type="SAM" id="Phobius"/>
    </source>
</evidence>
<evidence type="ECO:0000313" key="11">
    <source>
        <dbReference type="EMBL" id="OWA50007.1"/>
    </source>
</evidence>
<dbReference type="GO" id="GO:0006355">
    <property type="term" value="P:regulation of DNA-templated transcription"/>
    <property type="evidence" value="ECO:0007669"/>
    <property type="project" value="TreeGrafter"/>
</dbReference>
<feature type="compositionally biased region" description="Low complexity" evidence="8">
    <location>
        <begin position="10"/>
        <end position="23"/>
    </location>
</feature>
<keyword evidence="4 7" id="KW-0103">Bromodomain</keyword>
<dbReference type="GO" id="GO:0006338">
    <property type="term" value="P:chromatin remodeling"/>
    <property type="evidence" value="ECO:0007669"/>
    <property type="project" value="TreeGrafter"/>
</dbReference>
<dbReference type="Pfam" id="PF00439">
    <property type="entry name" value="Bromodomain"/>
    <property type="match status" value="1"/>
</dbReference>
<dbReference type="InterPro" id="IPR001487">
    <property type="entry name" value="Bromodomain"/>
</dbReference>
<dbReference type="GO" id="GO:0070072">
    <property type="term" value="P:vacuolar proton-transporting V-type ATPase complex assembly"/>
    <property type="evidence" value="ECO:0007669"/>
    <property type="project" value="InterPro"/>
</dbReference>
<name>A0A9X6N942_HYPEX</name>
<dbReference type="Gene3D" id="1.20.920.10">
    <property type="entry name" value="Bromodomain-like"/>
    <property type="match status" value="1"/>
</dbReference>
<dbReference type="GO" id="GO:0000785">
    <property type="term" value="C:chromatin"/>
    <property type="evidence" value="ECO:0007669"/>
    <property type="project" value="TreeGrafter"/>
</dbReference>
<comment type="caution">
    <text evidence="11">The sequence shown here is derived from an EMBL/GenBank/DDBJ whole genome shotgun (WGS) entry which is preliminary data.</text>
</comment>
<evidence type="ECO:0000313" key="12">
    <source>
        <dbReference type="Proteomes" id="UP000192578"/>
    </source>
</evidence>
<dbReference type="SMART" id="SM00297">
    <property type="entry name" value="BROMO"/>
    <property type="match status" value="1"/>
</dbReference>
<dbReference type="GO" id="GO:0031410">
    <property type="term" value="C:cytoplasmic vesicle"/>
    <property type="evidence" value="ECO:0007669"/>
    <property type="project" value="UniProtKB-KW"/>
</dbReference>
<sequence>MSGNREIPKGATGRSARAATSSTIPLAPRNNRTNSPGAALQRSGRENVAPLETKANSQPLSLTKEIPKTASADATTAKPAEEDIPENPDGSKISPNYVQPAFRPLPGTTLHWTNRLEYIKTVVLKSLLEHDSSWPFLHPVPAGQLGIPDYYRVIGKPMDLGTIQKRLDHFYYRNGQACINDFKVIFNNCRVYNVEPHSDGTVPDIIKMAHALEKLLAFKLTRLPAEEVEIEMPGQAAALDGALVSDAVKEHNSIPESEILQTEGAMKTAATEPAPRDVRFRRNAPTSSVIAEIQQPVVQNTPDEVVGIVKTLFMYTVLLVLMPVVSYFGAKKWIFEDVLGYDTSSSFICWAVLSVAMINVVLGIMVYRCHTDNAPPAPAASSAAKQD</sequence>
<dbReference type="PRINTS" id="PR00503">
    <property type="entry name" value="BROMODOMAIN"/>
</dbReference>